<comment type="caution">
    <text evidence="4">The sequence shown here is derived from an EMBL/GenBank/DDBJ whole genome shotgun (WGS) entry which is preliminary data.</text>
</comment>
<dbReference type="InterPro" id="IPR036282">
    <property type="entry name" value="Glutathione-S-Trfase_C_sf"/>
</dbReference>
<dbReference type="Pfam" id="PF02798">
    <property type="entry name" value="GST_N"/>
    <property type="match status" value="1"/>
</dbReference>
<organism evidence="4 5">
    <name type="scientific">Apatococcus lobatus</name>
    <dbReference type="NCBI Taxonomy" id="904363"/>
    <lineage>
        <taxon>Eukaryota</taxon>
        <taxon>Viridiplantae</taxon>
        <taxon>Chlorophyta</taxon>
        <taxon>core chlorophytes</taxon>
        <taxon>Trebouxiophyceae</taxon>
        <taxon>Chlorellales</taxon>
        <taxon>Chlorellaceae</taxon>
        <taxon>Apatococcus</taxon>
    </lineage>
</organism>
<evidence type="ECO:0000313" key="5">
    <source>
        <dbReference type="Proteomes" id="UP001438707"/>
    </source>
</evidence>
<evidence type="ECO:0000259" key="2">
    <source>
        <dbReference type="PROSITE" id="PS50404"/>
    </source>
</evidence>
<sequence>MSDLHLYHLPGTRSSIIYWLLKELQLDFTVHTFKNRAEVKSAENLERNPLGRVPTFSDKHGTLYESGAILQWILRQYSGGRLQPDASDLAGQQKLLQWCWFAESDLGAYNTLINLHTAVLPEDQRVSEVVPVAKGRVADGLRVLEKTLALQKTDFILGSQLTAADIMIGQAIKNAKNHGTLGAYPNLSAYSEKLMSRPAFQEAYNL</sequence>
<reference evidence="4 5" key="1">
    <citation type="journal article" date="2024" name="Nat. Commun.">
        <title>Phylogenomics reveals the evolutionary origins of lichenization in chlorophyte algae.</title>
        <authorList>
            <person name="Puginier C."/>
            <person name="Libourel C."/>
            <person name="Otte J."/>
            <person name="Skaloud P."/>
            <person name="Haon M."/>
            <person name="Grisel S."/>
            <person name="Petersen M."/>
            <person name="Berrin J.G."/>
            <person name="Delaux P.M."/>
            <person name="Dal Grande F."/>
            <person name="Keller J."/>
        </authorList>
    </citation>
    <scope>NUCLEOTIDE SEQUENCE [LARGE SCALE GENOMIC DNA]</scope>
    <source>
        <strain evidence="4 5">SAG 2145</strain>
    </source>
</reference>
<dbReference type="PROSITE" id="PS50404">
    <property type="entry name" value="GST_NTER"/>
    <property type="match status" value="1"/>
</dbReference>
<evidence type="ECO:0000259" key="3">
    <source>
        <dbReference type="PROSITE" id="PS50405"/>
    </source>
</evidence>
<keyword evidence="5" id="KW-1185">Reference proteome</keyword>
<dbReference type="InterPro" id="IPR004045">
    <property type="entry name" value="Glutathione_S-Trfase_N"/>
</dbReference>
<dbReference type="SFLD" id="SFLDS00019">
    <property type="entry name" value="Glutathione_Transferase_(cytos"/>
    <property type="match status" value="1"/>
</dbReference>
<dbReference type="SUPFAM" id="SSF52833">
    <property type="entry name" value="Thioredoxin-like"/>
    <property type="match status" value="1"/>
</dbReference>
<dbReference type="SUPFAM" id="SSF47616">
    <property type="entry name" value="GST C-terminal domain-like"/>
    <property type="match status" value="1"/>
</dbReference>
<evidence type="ECO:0000256" key="1">
    <source>
        <dbReference type="ARBA" id="ARBA00007409"/>
    </source>
</evidence>
<dbReference type="SFLD" id="SFLDG00358">
    <property type="entry name" value="Main_(cytGST)"/>
    <property type="match status" value="1"/>
</dbReference>
<evidence type="ECO:0000313" key="4">
    <source>
        <dbReference type="EMBL" id="KAK9838853.1"/>
    </source>
</evidence>
<feature type="domain" description="GST C-terminal" evidence="3">
    <location>
        <begin position="88"/>
        <end position="206"/>
    </location>
</feature>
<accession>A0AAW1RYF4</accession>
<feature type="domain" description="GST N-terminal" evidence="2">
    <location>
        <begin position="1"/>
        <end position="81"/>
    </location>
</feature>
<dbReference type="Proteomes" id="UP001438707">
    <property type="component" value="Unassembled WGS sequence"/>
</dbReference>
<dbReference type="Gene3D" id="3.40.30.10">
    <property type="entry name" value="Glutaredoxin"/>
    <property type="match status" value="1"/>
</dbReference>
<dbReference type="Pfam" id="PF14497">
    <property type="entry name" value="GST_C_3"/>
    <property type="match status" value="1"/>
</dbReference>
<evidence type="ECO:0008006" key="6">
    <source>
        <dbReference type="Google" id="ProtNLM"/>
    </source>
</evidence>
<dbReference type="Gene3D" id="1.20.1050.10">
    <property type="match status" value="1"/>
</dbReference>
<dbReference type="EMBL" id="JALJOS010000005">
    <property type="protein sequence ID" value="KAK9838853.1"/>
    <property type="molecule type" value="Genomic_DNA"/>
</dbReference>
<comment type="similarity">
    <text evidence="1">Belongs to the GST superfamily.</text>
</comment>
<dbReference type="PANTHER" id="PTHR44051">
    <property type="entry name" value="GLUTATHIONE S-TRANSFERASE-RELATED"/>
    <property type="match status" value="1"/>
</dbReference>
<proteinExistence type="inferred from homology"/>
<dbReference type="AlphaFoldDB" id="A0AAW1RYF4"/>
<dbReference type="InterPro" id="IPR010987">
    <property type="entry name" value="Glutathione-S-Trfase_C-like"/>
</dbReference>
<dbReference type="PROSITE" id="PS50405">
    <property type="entry name" value="GST_CTER"/>
    <property type="match status" value="1"/>
</dbReference>
<gene>
    <name evidence="4" type="ORF">WJX74_004573</name>
</gene>
<dbReference type="PANTHER" id="PTHR44051:SF8">
    <property type="entry name" value="GLUTATHIONE S-TRANSFERASE GSTA"/>
    <property type="match status" value="1"/>
</dbReference>
<dbReference type="CDD" id="cd03046">
    <property type="entry name" value="GST_N_GTT1_like"/>
    <property type="match status" value="1"/>
</dbReference>
<protein>
    <recommendedName>
        <fullName evidence="6">Glutathione S-transferase</fullName>
    </recommendedName>
</protein>
<dbReference type="InterPro" id="IPR040079">
    <property type="entry name" value="Glutathione_S-Trfase"/>
</dbReference>
<dbReference type="InterPro" id="IPR004046">
    <property type="entry name" value="GST_C"/>
</dbReference>
<dbReference type="InterPro" id="IPR036249">
    <property type="entry name" value="Thioredoxin-like_sf"/>
</dbReference>
<name>A0AAW1RYF4_9CHLO</name>